<dbReference type="Pfam" id="PF13186">
    <property type="entry name" value="SPASM"/>
    <property type="match status" value="1"/>
</dbReference>
<evidence type="ECO:0000313" key="4">
    <source>
        <dbReference type="EMBL" id="TWI64802.1"/>
    </source>
</evidence>
<evidence type="ECO:0000313" key="5">
    <source>
        <dbReference type="Proteomes" id="UP000318307"/>
    </source>
</evidence>
<proteinExistence type="predicted"/>
<dbReference type="Gene3D" id="3.20.20.70">
    <property type="entry name" value="Aldolase class I"/>
    <property type="match status" value="1"/>
</dbReference>
<feature type="coiled-coil region" evidence="2">
    <location>
        <begin position="287"/>
        <end position="317"/>
    </location>
</feature>
<sequence length="321" mass="36068">MLEPSFFKEANDLLMDYLGQRGHGVNIQIQSNLLEMDEGWIKVLSDFKVTVGGSVDGPDFLHDRNRLTSEGMASYHMVIKNVERLKSAGVPVSLLCVINNDHLNHIDEFSEWLNSVACSVRLNPLLRCGNSDGAISLNRYYEFLKQIFISALDKRKNFNIEPLSWMIKSVFLGFQPTECSFSGSCGKNSIAIFPDGNVSACGRSIKGFDFYGNIFEKSLPELLDSPACSALLDRQKNLAASCGMCEIYKWCHGGCPQVNGLFPDKKNCQSTIDFFRWLQKDGLILFKKSLLKEKMLLQKEMKVLEAARSQLEDSREAGSYV</sequence>
<dbReference type="NCBIfam" id="TIGR04085">
    <property type="entry name" value="rSAM_more_4Fe4S"/>
    <property type="match status" value="1"/>
</dbReference>
<dbReference type="InterPro" id="IPR023885">
    <property type="entry name" value="4Fe4S-binding_SPASM_dom"/>
</dbReference>
<feature type="domain" description="4Fe4S-binding SPASM" evidence="3">
    <location>
        <begin position="185"/>
        <end position="245"/>
    </location>
</feature>
<keyword evidence="2" id="KW-0175">Coiled coil</keyword>
<dbReference type="PANTHER" id="PTHR43273">
    <property type="entry name" value="ANAEROBIC SULFATASE-MATURATING ENZYME HOMOLOG ASLB-RELATED"/>
    <property type="match status" value="1"/>
</dbReference>
<dbReference type="GO" id="GO:0016491">
    <property type="term" value="F:oxidoreductase activity"/>
    <property type="evidence" value="ECO:0007669"/>
    <property type="project" value="InterPro"/>
</dbReference>
<dbReference type="Proteomes" id="UP000318307">
    <property type="component" value="Unassembled WGS sequence"/>
</dbReference>
<evidence type="ECO:0000256" key="1">
    <source>
        <dbReference type="ARBA" id="ARBA00001966"/>
    </source>
</evidence>
<dbReference type="InterPro" id="IPR023867">
    <property type="entry name" value="Sulphatase_maturase_rSAM"/>
</dbReference>
<dbReference type="InterPro" id="IPR013785">
    <property type="entry name" value="Aldolase_TIM"/>
</dbReference>
<reference evidence="4 5" key="1">
    <citation type="submission" date="2019-07" db="EMBL/GenBank/DDBJ databases">
        <title>Genome sequencing of 100 strains of the haloalkaliphilic chemolithoautotrophic sulfur-oxidizing bacterium Thioalkalivibrio.</title>
        <authorList>
            <person name="Muyzer G."/>
        </authorList>
    </citation>
    <scope>NUCLEOTIDE SEQUENCE [LARGE SCALE GENOMIC DNA]</scope>
    <source>
        <strain evidence="4 5">ASO4-4</strain>
    </source>
</reference>
<organism evidence="4 5">
    <name type="scientific">Desulfobotulus alkaliphilus</name>
    <dbReference type="NCBI Taxonomy" id="622671"/>
    <lineage>
        <taxon>Bacteria</taxon>
        <taxon>Pseudomonadati</taxon>
        <taxon>Thermodesulfobacteriota</taxon>
        <taxon>Desulfobacteria</taxon>
        <taxon>Desulfobacterales</taxon>
        <taxon>Desulfobacteraceae</taxon>
        <taxon>Desulfobotulus</taxon>
    </lineage>
</organism>
<evidence type="ECO:0000259" key="3">
    <source>
        <dbReference type="Pfam" id="PF13186"/>
    </source>
</evidence>
<gene>
    <name evidence="4" type="ORF">LZ24_03109</name>
</gene>
<evidence type="ECO:0000256" key="2">
    <source>
        <dbReference type="SAM" id="Coils"/>
    </source>
</evidence>
<accession>A0A562R6T5</accession>
<keyword evidence="5" id="KW-1185">Reference proteome</keyword>
<comment type="caution">
    <text evidence="4">The sequence shown here is derived from an EMBL/GenBank/DDBJ whole genome shotgun (WGS) entry which is preliminary data.</text>
</comment>
<dbReference type="InterPro" id="IPR058240">
    <property type="entry name" value="rSAM_sf"/>
</dbReference>
<name>A0A562R6T5_9BACT</name>
<comment type="cofactor">
    <cofactor evidence="1">
        <name>[4Fe-4S] cluster</name>
        <dbReference type="ChEBI" id="CHEBI:49883"/>
    </cofactor>
</comment>
<dbReference type="SUPFAM" id="SSF102114">
    <property type="entry name" value="Radical SAM enzymes"/>
    <property type="match status" value="1"/>
</dbReference>
<dbReference type="EMBL" id="VLLC01000040">
    <property type="protein sequence ID" value="TWI64802.1"/>
    <property type="molecule type" value="Genomic_DNA"/>
</dbReference>
<protein>
    <submittedName>
        <fullName evidence="4">Radical SAM protein with 4Fe4S-binding SPASM domain</fullName>
    </submittedName>
</protein>
<dbReference type="AlphaFoldDB" id="A0A562R6T5"/>
<dbReference type="PANTHER" id="PTHR43273:SF3">
    <property type="entry name" value="ANAEROBIC SULFATASE-MATURATING ENZYME HOMOLOG ASLB-RELATED"/>
    <property type="match status" value="1"/>
</dbReference>